<protein>
    <submittedName>
        <fullName evidence="1">Uncharacterized protein</fullName>
    </submittedName>
</protein>
<accession>A0A0V0SLR0</accession>
<gene>
    <name evidence="1" type="ORF">T07_14389</name>
</gene>
<proteinExistence type="predicted"/>
<comment type="caution">
    <text evidence="1">The sequence shown here is derived from an EMBL/GenBank/DDBJ whole genome shotgun (WGS) entry which is preliminary data.</text>
</comment>
<name>A0A0V0SLR0_9BILA</name>
<sequence length="143" mass="15934">MAIKYTVEQGAALVLFLIIINSGTKVRRTMENSDHLHVSSLHHWQSANLHNDHRPFFVHSSFPRCPGRHQYQSKLVNCSADVSPDDFSSNRNATAGAVEHENELRDVLQASARKHPAWLLLLGSAAANPTTPPENCVRRDVFG</sequence>
<evidence type="ECO:0000313" key="1">
    <source>
        <dbReference type="EMBL" id="KRX27531.1"/>
    </source>
</evidence>
<keyword evidence="2" id="KW-1185">Reference proteome</keyword>
<dbReference type="EMBL" id="JYDL01000003">
    <property type="protein sequence ID" value="KRX27531.1"/>
    <property type="molecule type" value="Genomic_DNA"/>
</dbReference>
<reference evidence="1 2" key="1">
    <citation type="submission" date="2015-01" db="EMBL/GenBank/DDBJ databases">
        <title>Evolution of Trichinella species and genotypes.</title>
        <authorList>
            <person name="Korhonen P.K."/>
            <person name="Edoardo P."/>
            <person name="Giuseppe L.R."/>
            <person name="Gasser R.B."/>
        </authorList>
    </citation>
    <scope>NUCLEOTIDE SEQUENCE [LARGE SCALE GENOMIC DNA]</scope>
    <source>
        <strain evidence="1">ISS37</strain>
    </source>
</reference>
<dbReference type="AlphaFoldDB" id="A0A0V0SLR0"/>
<organism evidence="1 2">
    <name type="scientific">Trichinella nelsoni</name>
    <dbReference type="NCBI Taxonomy" id="6336"/>
    <lineage>
        <taxon>Eukaryota</taxon>
        <taxon>Metazoa</taxon>
        <taxon>Ecdysozoa</taxon>
        <taxon>Nematoda</taxon>
        <taxon>Enoplea</taxon>
        <taxon>Dorylaimia</taxon>
        <taxon>Trichinellida</taxon>
        <taxon>Trichinellidae</taxon>
        <taxon>Trichinella</taxon>
    </lineage>
</organism>
<evidence type="ECO:0000313" key="2">
    <source>
        <dbReference type="Proteomes" id="UP000054630"/>
    </source>
</evidence>
<dbReference type="Proteomes" id="UP000054630">
    <property type="component" value="Unassembled WGS sequence"/>
</dbReference>